<dbReference type="Proteomes" id="UP001374803">
    <property type="component" value="Chromosome"/>
</dbReference>
<reference evidence="1" key="1">
    <citation type="submission" date="2021-12" db="EMBL/GenBank/DDBJ databases">
        <title>Discovery of the Pendulisporaceae a myxobacterial family with distinct sporulation behavior and unique specialized metabolism.</title>
        <authorList>
            <person name="Garcia R."/>
            <person name="Popoff A."/>
            <person name="Bader C.D."/>
            <person name="Loehr J."/>
            <person name="Walesch S."/>
            <person name="Walt C."/>
            <person name="Boldt J."/>
            <person name="Bunk B."/>
            <person name="Haeckl F.J.F.P.J."/>
            <person name="Gunesch A.P."/>
            <person name="Birkelbach J."/>
            <person name="Nuebel U."/>
            <person name="Pietschmann T."/>
            <person name="Bach T."/>
            <person name="Mueller R."/>
        </authorList>
    </citation>
    <scope>NUCLEOTIDE SEQUENCE</scope>
    <source>
        <strain evidence="1">MSr11367</strain>
    </source>
</reference>
<accession>A0ABZ2L6W8</accession>
<gene>
    <name evidence="1" type="ORF">LVJ94_05475</name>
</gene>
<evidence type="ECO:0000313" key="2">
    <source>
        <dbReference type="Proteomes" id="UP001374803"/>
    </source>
</evidence>
<sequence length="194" mass="21634">MPIDVDHEARKRAIGQAGIRIIRRSGMAALTIRAVAKEMGGSTSVVTNYARNRAELLSLCLTAVLEEWDKQDRAFSREPKRRWEQFAASGLDWYTEPGQAVASVILQTLADASNSDLLTMLHTELHKWRRAVLDAAHAAEVPEPDVATDTLYLLSRGIMLTVQEDPESWPSERAEKAAIYLARVLQRGPGKKKK</sequence>
<proteinExistence type="predicted"/>
<organism evidence="1 2">
    <name type="scientific">Pendulispora rubella</name>
    <dbReference type="NCBI Taxonomy" id="2741070"/>
    <lineage>
        <taxon>Bacteria</taxon>
        <taxon>Pseudomonadati</taxon>
        <taxon>Myxococcota</taxon>
        <taxon>Myxococcia</taxon>
        <taxon>Myxococcales</taxon>
        <taxon>Sorangiineae</taxon>
        <taxon>Pendulisporaceae</taxon>
        <taxon>Pendulispora</taxon>
    </lineage>
</organism>
<name>A0ABZ2L6W8_9BACT</name>
<dbReference type="SUPFAM" id="SSF46689">
    <property type="entry name" value="Homeodomain-like"/>
    <property type="match status" value="1"/>
</dbReference>
<dbReference type="EMBL" id="CP089983">
    <property type="protein sequence ID" value="WXB06683.1"/>
    <property type="molecule type" value="Genomic_DNA"/>
</dbReference>
<dbReference type="RefSeq" id="WP_394836339.1">
    <property type="nucleotide sequence ID" value="NZ_CP089929.1"/>
</dbReference>
<evidence type="ECO:0008006" key="3">
    <source>
        <dbReference type="Google" id="ProtNLM"/>
    </source>
</evidence>
<dbReference type="InterPro" id="IPR009057">
    <property type="entry name" value="Homeodomain-like_sf"/>
</dbReference>
<dbReference type="Gene3D" id="1.10.357.10">
    <property type="entry name" value="Tetracycline Repressor, domain 2"/>
    <property type="match status" value="1"/>
</dbReference>
<evidence type="ECO:0000313" key="1">
    <source>
        <dbReference type="EMBL" id="WXB06683.1"/>
    </source>
</evidence>
<keyword evidence="2" id="KW-1185">Reference proteome</keyword>
<protein>
    <recommendedName>
        <fullName evidence="3">TetR family transcriptional regulator</fullName>
    </recommendedName>
</protein>